<dbReference type="InterPro" id="IPR018376">
    <property type="entry name" value="Enoyl-CoA_hyd/isom_CS"/>
</dbReference>
<dbReference type="EC" id="4.2.1.149" evidence="4"/>
<name>A0AA86GIJ9_9SPHN</name>
<dbReference type="Proteomes" id="UP000058599">
    <property type="component" value="Chromosome"/>
</dbReference>
<dbReference type="Gene3D" id="3.90.226.10">
    <property type="entry name" value="2-enoyl-CoA Hydratase, Chain A, domain 1"/>
    <property type="match status" value="1"/>
</dbReference>
<reference evidence="4 5" key="1">
    <citation type="journal article" date="2016" name="BMC Genomics">
        <title>Genomic analysis of the nitrate-respiring Sphingopyxis granuli (formerly Sphingomonas macrogoltabida) strain TFA.</title>
        <authorList>
            <person name="Garcia-Romero I."/>
            <person name="Perez-Pulido A.J."/>
            <person name="Gonzalez-Flores Y.E."/>
            <person name="Reyes-Ramirez F."/>
            <person name="Santero E."/>
            <person name="Floriano B."/>
        </authorList>
    </citation>
    <scope>NUCLEOTIDE SEQUENCE [LARGE SCALE GENOMIC DNA]</scope>
    <source>
        <strain evidence="4 5">TFA</strain>
    </source>
</reference>
<evidence type="ECO:0000313" key="5">
    <source>
        <dbReference type="Proteomes" id="UP000058599"/>
    </source>
</evidence>
<dbReference type="AlphaFoldDB" id="A0AA86GIJ9"/>
<dbReference type="PANTHER" id="PTHR43802">
    <property type="entry name" value="ENOYL-COA HYDRATASE"/>
    <property type="match status" value="1"/>
</dbReference>
<dbReference type="EC" id="4.2.1.17" evidence="4"/>
<sequence length="260" mass="27655">MREFVTTQTDGRVLTVTINRPDVMNALHHAAHEELAATFDAFAADPDLWVAIVTGAGDRAFCAGNDLKATAATPLKDRKPFPPSGFGGITHRSDLTKPVIAVVNGIAFGGGFEIALASDIIVASDRAVFALPEPLVGLAAVAGGIHRLARMIPMKQAMGMLLTGRRVDAVEGRELGFVNEVVPHDQLMASARDWADRILKCSPLAVRATKQCAYAGLEHGGVHAALAAEYPALKAMRASEDFIEGPRAFAGKRQPIWVGR</sequence>
<dbReference type="SUPFAM" id="SSF52096">
    <property type="entry name" value="ClpP/crotonase"/>
    <property type="match status" value="1"/>
</dbReference>
<proteinExistence type="inferred from homology"/>
<dbReference type="RefSeq" id="WP_067181334.1">
    <property type="nucleotide sequence ID" value="NZ_CP012199.1"/>
</dbReference>
<keyword evidence="5" id="KW-1185">Reference proteome</keyword>
<dbReference type="Gene3D" id="1.10.12.10">
    <property type="entry name" value="Lyase 2-enoyl-coa Hydratase, Chain A, domain 2"/>
    <property type="match status" value="1"/>
</dbReference>
<dbReference type="FunFam" id="3.90.226.10:FF:000009">
    <property type="entry name" value="Carnitinyl-CoA dehydratase"/>
    <property type="match status" value="1"/>
</dbReference>
<dbReference type="CDD" id="cd06558">
    <property type="entry name" value="crotonase-like"/>
    <property type="match status" value="1"/>
</dbReference>
<evidence type="ECO:0000313" key="4">
    <source>
        <dbReference type="EMBL" id="AMG73470.1"/>
    </source>
</evidence>
<comment type="similarity">
    <text evidence="1 3">Belongs to the enoyl-CoA hydratase/isomerase family.</text>
</comment>
<dbReference type="Pfam" id="PF00378">
    <property type="entry name" value="ECH_1"/>
    <property type="match status" value="1"/>
</dbReference>
<dbReference type="PANTHER" id="PTHR43802:SF1">
    <property type="entry name" value="IP11341P-RELATED"/>
    <property type="match status" value="1"/>
</dbReference>
<dbReference type="InterPro" id="IPR001753">
    <property type="entry name" value="Enoyl-CoA_hydra/iso"/>
</dbReference>
<evidence type="ECO:0000256" key="2">
    <source>
        <dbReference type="ARBA" id="ARBA00023239"/>
    </source>
</evidence>
<accession>A0AA86GIJ9</accession>
<dbReference type="InterPro" id="IPR014748">
    <property type="entry name" value="Enoyl-CoA_hydra_C"/>
</dbReference>
<dbReference type="EMBL" id="CP012199">
    <property type="protein sequence ID" value="AMG73470.1"/>
    <property type="molecule type" value="Genomic_DNA"/>
</dbReference>
<evidence type="ECO:0000256" key="1">
    <source>
        <dbReference type="ARBA" id="ARBA00005254"/>
    </source>
</evidence>
<dbReference type="InterPro" id="IPR029045">
    <property type="entry name" value="ClpP/crotonase-like_dom_sf"/>
</dbReference>
<keyword evidence="2 4" id="KW-0456">Lyase</keyword>
<dbReference type="PROSITE" id="PS00166">
    <property type="entry name" value="ENOYL_COA_HYDRATASE"/>
    <property type="match status" value="1"/>
</dbReference>
<evidence type="ECO:0000256" key="3">
    <source>
        <dbReference type="RuleBase" id="RU003707"/>
    </source>
</evidence>
<dbReference type="KEGG" id="sgi:SGRAN_1077"/>
<gene>
    <name evidence="4" type="primary">caiD</name>
    <name evidence="4" type="ORF">SGRAN_1077</name>
</gene>
<organism evidence="4 5">
    <name type="scientific">Sphingopyxis granuli</name>
    <dbReference type="NCBI Taxonomy" id="267128"/>
    <lineage>
        <taxon>Bacteria</taxon>
        <taxon>Pseudomonadati</taxon>
        <taxon>Pseudomonadota</taxon>
        <taxon>Alphaproteobacteria</taxon>
        <taxon>Sphingomonadales</taxon>
        <taxon>Sphingomonadaceae</taxon>
        <taxon>Sphingopyxis</taxon>
    </lineage>
</organism>
<protein>
    <submittedName>
        <fullName evidence="4">Carnitinyl-CoA dehydratase</fullName>
        <ecNumber evidence="4">4.2.1.149</ecNumber>
        <ecNumber evidence="4">4.2.1.17</ecNumber>
    </submittedName>
</protein>
<dbReference type="GO" id="GO:0004300">
    <property type="term" value="F:enoyl-CoA hydratase activity"/>
    <property type="evidence" value="ECO:0007669"/>
    <property type="project" value="UniProtKB-EC"/>
</dbReference>